<gene>
    <name evidence="1" type="ORF">EYF80_019892</name>
</gene>
<evidence type="ECO:0000313" key="2">
    <source>
        <dbReference type="Proteomes" id="UP000314294"/>
    </source>
</evidence>
<reference evidence="1 2" key="1">
    <citation type="submission" date="2019-03" db="EMBL/GenBank/DDBJ databases">
        <title>First draft genome of Liparis tanakae, snailfish: a comprehensive survey of snailfish specific genes.</title>
        <authorList>
            <person name="Kim W."/>
            <person name="Song I."/>
            <person name="Jeong J.-H."/>
            <person name="Kim D."/>
            <person name="Kim S."/>
            <person name="Ryu S."/>
            <person name="Song J.Y."/>
            <person name="Lee S.K."/>
        </authorList>
    </citation>
    <scope>NUCLEOTIDE SEQUENCE [LARGE SCALE GENOMIC DNA]</scope>
    <source>
        <tissue evidence="1">Muscle</tissue>
    </source>
</reference>
<proteinExistence type="predicted"/>
<dbReference type="AlphaFoldDB" id="A0A4Z2HXS6"/>
<comment type="caution">
    <text evidence="1">The sequence shown here is derived from an EMBL/GenBank/DDBJ whole genome shotgun (WGS) entry which is preliminary data.</text>
</comment>
<organism evidence="1 2">
    <name type="scientific">Liparis tanakae</name>
    <name type="common">Tanaka's snailfish</name>
    <dbReference type="NCBI Taxonomy" id="230148"/>
    <lineage>
        <taxon>Eukaryota</taxon>
        <taxon>Metazoa</taxon>
        <taxon>Chordata</taxon>
        <taxon>Craniata</taxon>
        <taxon>Vertebrata</taxon>
        <taxon>Euteleostomi</taxon>
        <taxon>Actinopterygii</taxon>
        <taxon>Neopterygii</taxon>
        <taxon>Teleostei</taxon>
        <taxon>Neoteleostei</taxon>
        <taxon>Acanthomorphata</taxon>
        <taxon>Eupercaria</taxon>
        <taxon>Perciformes</taxon>
        <taxon>Cottioidei</taxon>
        <taxon>Cottales</taxon>
        <taxon>Liparidae</taxon>
        <taxon>Liparis</taxon>
    </lineage>
</organism>
<dbReference type="Proteomes" id="UP000314294">
    <property type="component" value="Unassembled WGS sequence"/>
</dbReference>
<accession>A0A4Z2HXS6</accession>
<sequence>MAECRVLSHSLACSSSPRRTEPSSMLRFMSSRLSTLYVRGLKERSEVAVASMLLRPCQLWSAVLGKDEEEEEEVEDSHRRVPIASLSVAFRLGGRSREESILLLCSQSHVGWAG</sequence>
<keyword evidence="2" id="KW-1185">Reference proteome</keyword>
<name>A0A4Z2HXS6_9TELE</name>
<evidence type="ECO:0000313" key="1">
    <source>
        <dbReference type="EMBL" id="TNN69824.1"/>
    </source>
</evidence>
<dbReference type="EMBL" id="SRLO01000170">
    <property type="protein sequence ID" value="TNN69824.1"/>
    <property type="molecule type" value="Genomic_DNA"/>
</dbReference>
<protein>
    <submittedName>
        <fullName evidence="1">Uncharacterized protein</fullName>
    </submittedName>
</protein>